<reference evidence="2" key="1">
    <citation type="submission" date="2020-10" db="EMBL/GenBank/DDBJ databases">
        <title>Genome Sequence of Monilinia vaccinii-corymbosi Sheds Light on Mummy Berry Disease Infection of Blueberry and Mating Type.</title>
        <authorList>
            <person name="Yow A.G."/>
            <person name="Zhang Y."/>
            <person name="Bansal K."/>
            <person name="Eacker S.M."/>
            <person name="Sullivan S."/>
            <person name="Liachko I."/>
            <person name="Cubeta M.A."/>
            <person name="Rollins J.A."/>
            <person name="Ashrafi H."/>
        </authorList>
    </citation>
    <scope>NUCLEOTIDE SEQUENCE</scope>
    <source>
        <strain evidence="2">RL-1</strain>
    </source>
</reference>
<feature type="compositionally biased region" description="Basic and acidic residues" evidence="1">
    <location>
        <begin position="168"/>
        <end position="181"/>
    </location>
</feature>
<proteinExistence type="predicted"/>
<dbReference type="AlphaFoldDB" id="A0A8A3PQD5"/>
<dbReference type="Proteomes" id="UP000672032">
    <property type="component" value="Chromosome 8"/>
</dbReference>
<feature type="region of interest" description="Disordered" evidence="1">
    <location>
        <begin position="366"/>
        <end position="389"/>
    </location>
</feature>
<feature type="compositionally biased region" description="Basic and acidic residues" evidence="1">
    <location>
        <begin position="147"/>
        <end position="161"/>
    </location>
</feature>
<feature type="region of interest" description="Disordered" evidence="1">
    <location>
        <begin position="145"/>
        <end position="271"/>
    </location>
</feature>
<dbReference type="EMBL" id="CP063412">
    <property type="protein sequence ID" value="QSZ37071.1"/>
    <property type="molecule type" value="Genomic_DNA"/>
</dbReference>
<gene>
    <name evidence="2" type="ORF">DSL72_009163</name>
</gene>
<name>A0A8A3PQD5_9HELO</name>
<keyword evidence="3" id="KW-1185">Reference proteome</keyword>
<feature type="compositionally biased region" description="Acidic residues" evidence="1">
    <location>
        <begin position="213"/>
        <end position="231"/>
    </location>
</feature>
<evidence type="ECO:0000313" key="3">
    <source>
        <dbReference type="Proteomes" id="UP000672032"/>
    </source>
</evidence>
<protein>
    <submittedName>
        <fullName evidence="2">Uncharacterized protein</fullName>
    </submittedName>
</protein>
<accession>A0A8A3PQD5</accession>
<sequence>MTVCEFYCERSFLTRDVPELPFSRSGSHSPPSQPINAFLPRFPSLRILRRPSKHLLHHRCTPPHSNAAQALRLPHHTPLQLLQQPSTRIAQFPARAPPHKKAIQTLQRLARRLGIEAPHDQRIDQVQDGKDDVRLIPDTLQRRRRNLHDEEVAQEVGRGREGSALGADLERENLRRVDPDGGHPAPCEEGFEGKDEDDGDDAGGGSVAGDADGFGDEDETHADCVDDEELAPADAVNGPPLGFEPSPQPSQHQEPPIRIPIVPHEPPRGIRHPDCDGQYVRRKHALKKQREPPLQIRFVEANAIVDPIRQHQSKQHRAQLAANLPAPVRRNRYLALINGRHARDIADPDPRDDSRNHKLYPLIGRSHQDATHHNNGRAQKKGPFSPQILRGKCRRDGAKYGTDVVQGGDGPNHYVLGSPMLESQWEDMTTPDMTPWS</sequence>
<evidence type="ECO:0000313" key="2">
    <source>
        <dbReference type="EMBL" id="QSZ37071.1"/>
    </source>
</evidence>
<organism evidence="2 3">
    <name type="scientific">Monilinia vaccinii-corymbosi</name>
    <dbReference type="NCBI Taxonomy" id="61207"/>
    <lineage>
        <taxon>Eukaryota</taxon>
        <taxon>Fungi</taxon>
        <taxon>Dikarya</taxon>
        <taxon>Ascomycota</taxon>
        <taxon>Pezizomycotina</taxon>
        <taxon>Leotiomycetes</taxon>
        <taxon>Helotiales</taxon>
        <taxon>Sclerotiniaceae</taxon>
        <taxon>Monilinia</taxon>
    </lineage>
</organism>
<evidence type="ECO:0000256" key="1">
    <source>
        <dbReference type="SAM" id="MobiDB-lite"/>
    </source>
</evidence>